<name>A0A0E9VRA4_ANGAN</name>
<sequence length="36" mass="4206">MFNRRAWLALNTDFCCSVCHSFILKALPQPVPFLEH</sequence>
<proteinExistence type="predicted"/>
<reference evidence="1" key="1">
    <citation type="submission" date="2014-11" db="EMBL/GenBank/DDBJ databases">
        <authorList>
            <person name="Amaro Gonzalez C."/>
        </authorList>
    </citation>
    <scope>NUCLEOTIDE SEQUENCE</scope>
</reference>
<evidence type="ECO:0000313" key="1">
    <source>
        <dbReference type="EMBL" id="JAH80542.1"/>
    </source>
</evidence>
<reference evidence="1" key="2">
    <citation type="journal article" date="2015" name="Fish Shellfish Immunol.">
        <title>Early steps in the European eel (Anguilla anguilla)-Vibrio vulnificus interaction in the gills: Role of the RtxA13 toxin.</title>
        <authorList>
            <person name="Callol A."/>
            <person name="Pajuelo D."/>
            <person name="Ebbesson L."/>
            <person name="Teles M."/>
            <person name="MacKenzie S."/>
            <person name="Amaro C."/>
        </authorList>
    </citation>
    <scope>NUCLEOTIDE SEQUENCE</scope>
</reference>
<organism evidence="1">
    <name type="scientific">Anguilla anguilla</name>
    <name type="common">European freshwater eel</name>
    <name type="synonym">Muraena anguilla</name>
    <dbReference type="NCBI Taxonomy" id="7936"/>
    <lineage>
        <taxon>Eukaryota</taxon>
        <taxon>Metazoa</taxon>
        <taxon>Chordata</taxon>
        <taxon>Craniata</taxon>
        <taxon>Vertebrata</taxon>
        <taxon>Euteleostomi</taxon>
        <taxon>Actinopterygii</taxon>
        <taxon>Neopterygii</taxon>
        <taxon>Teleostei</taxon>
        <taxon>Anguilliformes</taxon>
        <taxon>Anguillidae</taxon>
        <taxon>Anguilla</taxon>
    </lineage>
</organism>
<dbReference type="EMBL" id="GBXM01028035">
    <property type="protein sequence ID" value="JAH80542.1"/>
    <property type="molecule type" value="Transcribed_RNA"/>
</dbReference>
<accession>A0A0E9VRA4</accession>
<dbReference type="AlphaFoldDB" id="A0A0E9VRA4"/>
<protein>
    <submittedName>
        <fullName evidence="1">Uncharacterized protein</fullName>
    </submittedName>
</protein>